<sequence length="74" mass="8088">MRILTTWSHAEYDSEEALARAVRDQRDPDEAAVGLATVSRLLAIELAAASGRSERAVIGDLEAMIRSLQGPRPR</sequence>
<reference evidence="1 2" key="1">
    <citation type="submission" date="2024-01" db="EMBL/GenBank/DDBJ databases">
        <title>Draft genome sequence of Gordonia sp. PKS22-38.</title>
        <authorList>
            <person name="Suphannarot A."/>
            <person name="Mingma R."/>
        </authorList>
    </citation>
    <scope>NUCLEOTIDE SEQUENCE [LARGE SCALE GENOMIC DNA]</scope>
    <source>
        <strain evidence="1 2">PKS22-38</strain>
    </source>
</reference>
<comment type="caution">
    <text evidence="1">The sequence shown here is derived from an EMBL/GenBank/DDBJ whole genome shotgun (WGS) entry which is preliminary data.</text>
</comment>
<evidence type="ECO:0000313" key="2">
    <source>
        <dbReference type="Proteomes" id="UP001335729"/>
    </source>
</evidence>
<accession>A0ABU7MN13</accession>
<evidence type="ECO:0000313" key="1">
    <source>
        <dbReference type="EMBL" id="MEE4021696.1"/>
    </source>
</evidence>
<dbReference type="Proteomes" id="UP001335729">
    <property type="component" value="Unassembled WGS sequence"/>
</dbReference>
<keyword evidence="2" id="KW-1185">Reference proteome</keyword>
<organism evidence="1 2">
    <name type="scientific">Gordonia prachuapensis</name>
    <dbReference type="NCBI Taxonomy" id="3115651"/>
    <lineage>
        <taxon>Bacteria</taxon>
        <taxon>Bacillati</taxon>
        <taxon>Actinomycetota</taxon>
        <taxon>Actinomycetes</taxon>
        <taxon>Mycobacteriales</taxon>
        <taxon>Gordoniaceae</taxon>
        <taxon>Gordonia</taxon>
    </lineage>
</organism>
<protein>
    <submittedName>
        <fullName evidence="1">Uncharacterized protein</fullName>
    </submittedName>
</protein>
<name>A0ABU7MN13_9ACTN</name>
<dbReference type="EMBL" id="JAZDUE010000001">
    <property type="protein sequence ID" value="MEE4021696.1"/>
    <property type="molecule type" value="Genomic_DNA"/>
</dbReference>
<proteinExistence type="predicted"/>
<dbReference type="RefSeq" id="WP_330503017.1">
    <property type="nucleotide sequence ID" value="NZ_JAZDUE010000001.1"/>
</dbReference>
<gene>
    <name evidence="1" type="ORF">V1Y59_01290</name>
</gene>